<accession>A0A6A6D7P6</accession>
<feature type="compositionally biased region" description="Polar residues" evidence="1">
    <location>
        <begin position="173"/>
        <end position="185"/>
    </location>
</feature>
<feature type="compositionally biased region" description="Low complexity" evidence="1">
    <location>
        <begin position="70"/>
        <end position="89"/>
    </location>
</feature>
<reference evidence="2" key="1">
    <citation type="journal article" date="2020" name="Stud. Mycol.">
        <title>101 Dothideomycetes genomes: a test case for predicting lifestyles and emergence of pathogens.</title>
        <authorList>
            <person name="Haridas S."/>
            <person name="Albert R."/>
            <person name="Binder M."/>
            <person name="Bloem J."/>
            <person name="Labutti K."/>
            <person name="Salamov A."/>
            <person name="Andreopoulos B."/>
            <person name="Baker S."/>
            <person name="Barry K."/>
            <person name="Bills G."/>
            <person name="Bluhm B."/>
            <person name="Cannon C."/>
            <person name="Castanera R."/>
            <person name="Culley D."/>
            <person name="Daum C."/>
            <person name="Ezra D."/>
            <person name="Gonzalez J."/>
            <person name="Henrissat B."/>
            <person name="Kuo A."/>
            <person name="Liang C."/>
            <person name="Lipzen A."/>
            <person name="Lutzoni F."/>
            <person name="Magnuson J."/>
            <person name="Mondo S."/>
            <person name="Nolan M."/>
            <person name="Ohm R."/>
            <person name="Pangilinan J."/>
            <person name="Park H.-J."/>
            <person name="Ramirez L."/>
            <person name="Alfaro M."/>
            <person name="Sun H."/>
            <person name="Tritt A."/>
            <person name="Yoshinaga Y."/>
            <person name="Zwiers L.-H."/>
            <person name="Turgeon B."/>
            <person name="Goodwin S."/>
            <person name="Spatafora J."/>
            <person name="Crous P."/>
            <person name="Grigoriev I."/>
        </authorList>
    </citation>
    <scope>NUCLEOTIDE SEQUENCE</scope>
    <source>
        <strain evidence="2">ATCC 36951</strain>
    </source>
</reference>
<dbReference type="Proteomes" id="UP000799537">
    <property type="component" value="Unassembled WGS sequence"/>
</dbReference>
<organism evidence="2 3">
    <name type="scientific">Zasmidium cellare ATCC 36951</name>
    <dbReference type="NCBI Taxonomy" id="1080233"/>
    <lineage>
        <taxon>Eukaryota</taxon>
        <taxon>Fungi</taxon>
        <taxon>Dikarya</taxon>
        <taxon>Ascomycota</taxon>
        <taxon>Pezizomycotina</taxon>
        <taxon>Dothideomycetes</taxon>
        <taxon>Dothideomycetidae</taxon>
        <taxon>Mycosphaerellales</taxon>
        <taxon>Mycosphaerellaceae</taxon>
        <taxon>Zasmidium</taxon>
    </lineage>
</organism>
<evidence type="ECO:0000313" key="3">
    <source>
        <dbReference type="Proteomes" id="UP000799537"/>
    </source>
</evidence>
<protein>
    <submittedName>
        <fullName evidence="2">Uncharacterized protein</fullName>
    </submittedName>
</protein>
<feature type="compositionally biased region" description="Low complexity" evidence="1">
    <location>
        <begin position="268"/>
        <end position="280"/>
    </location>
</feature>
<evidence type="ECO:0000256" key="1">
    <source>
        <dbReference type="SAM" id="MobiDB-lite"/>
    </source>
</evidence>
<feature type="compositionally biased region" description="Basic and acidic residues" evidence="1">
    <location>
        <begin position="283"/>
        <end position="318"/>
    </location>
</feature>
<feature type="region of interest" description="Disordered" evidence="1">
    <location>
        <begin position="1"/>
        <end position="200"/>
    </location>
</feature>
<dbReference type="GeneID" id="54564261"/>
<feature type="region of interest" description="Disordered" evidence="1">
    <location>
        <begin position="264"/>
        <end position="333"/>
    </location>
</feature>
<evidence type="ECO:0000313" key="2">
    <source>
        <dbReference type="EMBL" id="KAF2173666.1"/>
    </source>
</evidence>
<sequence length="333" mass="36770">MQDNRVRHGPSAVPPEPSKHQEDNPENQHSTETIRRDSGSSDVNLETEQHAEAATSSALPLPPATEQARSLKSSDSNLSSIASSIKSGSPPKPVVTPDTPASGLQTPAACRPLTRRRATHGNQYRPASSLSQQEPDSKVSHRRSRSHDTMMRLQELREGLPDPRPDITPASPEMTTTQPDISSRPVQPPRRISQKVAQDTRQLRKELEQLRQGLSNEDAARQRELVAVNFAVNRILEMQNSQMQVQDSLIDRFVAMDLELKKNGRAAGSGSSKYGSLLSSNRQGDKRSQGDSRSPRKQEEKGHTEENKQEKSSDKRSEGGSPKATESKQCKQQ</sequence>
<dbReference type="RefSeq" id="XP_033674555.1">
    <property type="nucleotide sequence ID" value="XM_033810989.1"/>
</dbReference>
<dbReference type="AlphaFoldDB" id="A0A6A6D7P6"/>
<feature type="compositionally biased region" description="Basic and acidic residues" evidence="1">
    <location>
        <begin position="146"/>
        <end position="165"/>
    </location>
</feature>
<gene>
    <name evidence="2" type="ORF">M409DRAFT_48609</name>
</gene>
<feature type="compositionally biased region" description="Polar residues" evidence="1">
    <location>
        <begin position="120"/>
        <end position="134"/>
    </location>
</feature>
<proteinExistence type="predicted"/>
<name>A0A6A6D7P6_ZASCE</name>
<dbReference type="EMBL" id="ML993579">
    <property type="protein sequence ID" value="KAF2173666.1"/>
    <property type="molecule type" value="Genomic_DNA"/>
</dbReference>
<dbReference type="OrthoDB" id="10662757at2759"/>
<keyword evidence="3" id="KW-1185">Reference proteome</keyword>